<organism evidence="1 2">
    <name type="scientific">Caerostris darwini</name>
    <dbReference type="NCBI Taxonomy" id="1538125"/>
    <lineage>
        <taxon>Eukaryota</taxon>
        <taxon>Metazoa</taxon>
        <taxon>Ecdysozoa</taxon>
        <taxon>Arthropoda</taxon>
        <taxon>Chelicerata</taxon>
        <taxon>Arachnida</taxon>
        <taxon>Araneae</taxon>
        <taxon>Araneomorphae</taxon>
        <taxon>Entelegynae</taxon>
        <taxon>Araneoidea</taxon>
        <taxon>Araneidae</taxon>
        <taxon>Caerostris</taxon>
    </lineage>
</organism>
<gene>
    <name evidence="1" type="primary">AVEN_272600_1</name>
    <name evidence="1" type="ORF">CDAR_16721</name>
</gene>
<dbReference type="EMBL" id="BPLQ01011497">
    <property type="protein sequence ID" value="GIY58416.1"/>
    <property type="molecule type" value="Genomic_DNA"/>
</dbReference>
<name>A0AAV4UKV7_9ARAC</name>
<dbReference type="AlphaFoldDB" id="A0AAV4UKV7"/>
<evidence type="ECO:0000313" key="1">
    <source>
        <dbReference type="EMBL" id="GIY58416.1"/>
    </source>
</evidence>
<accession>A0AAV4UKV7</accession>
<dbReference type="Proteomes" id="UP001054837">
    <property type="component" value="Unassembled WGS sequence"/>
</dbReference>
<sequence>MNTNDVTTKKWENPKDCDSFFRTLWGDMVFTPEMPAWWRPVQALNVTSRRSDHEVEFFSPPNPGPPSFLWAPNATSKRLILQSAVVPREEKKCVRNRLFRLEKKINK</sequence>
<reference evidence="1 2" key="1">
    <citation type="submission" date="2021-06" db="EMBL/GenBank/DDBJ databases">
        <title>Caerostris darwini draft genome.</title>
        <authorList>
            <person name="Kono N."/>
            <person name="Arakawa K."/>
        </authorList>
    </citation>
    <scope>NUCLEOTIDE SEQUENCE [LARGE SCALE GENOMIC DNA]</scope>
</reference>
<comment type="caution">
    <text evidence="1">The sequence shown here is derived from an EMBL/GenBank/DDBJ whole genome shotgun (WGS) entry which is preliminary data.</text>
</comment>
<keyword evidence="2" id="KW-1185">Reference proteome</keyword>
<evidence type="ECO:0000313" key="2">
    <source>
        <dbReference type="Proteomes" id="UP001054837"/>
    </source>
</evidence>
<proteinExistence type="predicted"/>
<protein>
    <submittedName>
        <fullName evidence="1">Uncharacterized protein</fullName>
    </submittedName>
</protein>